<dbReference type="InterPro" id="IPR036388">
    <property type="entry name" value="WH-like_DNA-bd_sf"/>
</dbReference>
<proteinExistence type="predicted"/>
<protein>
    <recommendedName>
        <fullName evidence="3">Transposase</fullName>
    </recommendedName>
</protein>
<dbReference type="InterPro" id="IPR010921">
    <property type="entry name" value="Trp_repressor/repl_initiator"/>
</dbReference>
<dbReference type="GO" id="GO:0043565">
    <property type="term" value="F:sequence-specific DNA binding"/>
    <property type="evidence" value="ECO:0007669"/>
    <property type="project" value="InterPro"/>
</dbReference>
<dbReference type="SUPFAM" id="SSF48295">
    <property type="entry name" value="TrpR-like"/>
    <property type="match status" value="1"/>
</dbReference>
<dbReference type="Gene3D" id="1.10.10.10">
    <property type="entry name" value="Winged helix-like DNA-binding domain superfamily/Winged helix DNA-binding domain"/>
    <property type="match status" value="1"/>
</dbReference>
<dbReference type="Pfam" id="PF01527">
    <property type="entry name" value="HTH_Tnp_1"/>
    <property type="match status" value="1"/>
</dbReference>
<sequence length="96" mass="11578">MKYRKWDSKTKAKIVLEGLQNKISLAELCNRHQITQSQYYYWLNEFQTKSHEVFNTTKKSKKEHRLVEENKELKRIIADLTIELKKSEYELEGESL</sequence>
<evidence type="ECO:0000256" key="1">
    <source>
        <dbReference type="SAM" id="Coils"/>
    </source>
</evidence>
<evidence type="ECO:0000313" key="2">
    <source>
        <dbReference type="EMBL" id="GAI87683.1"/>
    </source>
</evidence>
<dbReference type="EMBL" id="BARW01006297">
    <property type="protein sequence ID" value="GAI87683.1"/>
    <property type="molecule type" value="Genomic_DNA"/>
</dbReference>
<accession>X1S461</accession>
<keyword evidence="1" id="KW-0175">Coiled coil</keyword>
<dbReference type="InterPro" id="IPR002514">
    <property type="entry name" value="Transposase_8"/>
</dbReference>
<name>X1S461_9ZZZZ</name>
<gene>
    <name evidence="2" type="ORF">S12H4_13226</name>
</gene>
<evidence type="ECO:0008006" key="3">
    <source>
        <dbReference type="Google" id="ProtNLM"/>
    </source>
</evidence>
<reference evidence="2" key="1">
    <citation type="journal article" date="2014" name="Front. Microbiol.">
        <title>High frequency of phylogenetically diverse reductive dehalogenase-homologous genes in deep subseafloor sedimentary metagenomes.</title>
        <authorList>
            <person name="Kawai M."/>
            <person name="Futagami T."/>
            <person name="Toyoda A."/>
            <person name="Takaki Y."/>
            <person name="Nishi S."/>
            <person name="Hori S."/>
            <person name="Arai W."/>
            <person name="Tsubouchi T."/>
            <person name="Morono Y."/>
            <person name="Uchiyama I."/>
            <person name="Ito T."/>
            <person name="Fujiyama A."/>
            <person name="Inagaki F."/>
            <person name="Takami H."/>
        </authorList>
    </citation>
    <scope>NUCLEOTIDE SEQUENCE</scope>
    <source>
        <strain evidence="2">Expedition CK06-06</strain>
    </source>
</reference>
<organism evidence="2">
    <name type="scientific">marine sediment metagenome</name>
    <dbReference type="NCBI Taxonomy" id="412755"/>
    <lineage>
        <taxon>unclassified sequences</taxon>
        <taxon>metagenomes</taxon>
        <taxon>ecological metagenomes</taxon>
    </lineage>
</organism>
<dbReference type="GO" id="GO:0004803">
    <property type="term" value="F:transposase activity"/>
    <property type="evidence" value="ECO:0007669"/>
    <property type="project" value="InterPro"/>
</dbReference>
<feature type="coiled-coil region" evidence="1">
    <location>
        <begin position="63"/>
        <end position="90"/>
    </location>
</feature>
<dbReference type="GO" id="GO:0006313">
    <property type="term" value="P:DNA transposition"/>
    <property type="evidence" value="ECO:0007669"/>
    <property type="project" value="InterPro"/>
</dbReference>
<dbReference type="AlphaFoldDB" id="X1S461"/>
<comment type="caution">
    <text evidence="2">The sequence shown here is derived from an EMBL/GenBank/DDBJ whole genome shotgun (WGS) entry which is preliminary data.</text>
</comment>